<evidence type="ECO:0000259" key="2">
    <source>
        <dbReference type="Pfam" id="PF15631"/>
    </source>
</evidence>
<dbReference type="Proteomes" id="UP000078407">
    <property type="component" value="Unassembled WGS sequence"/>
</dbReference>
<evidence type="ECO:0000256" key="1">
    <source>
        <dbReference type="SAM" id="SignalP"/>
    </source>
</evidence>
<dbReference type="Pfam" id="PF15631">
    <property type="entry name" value="Imm-NTF2-2"/>
    <property type="match status" value="1"/>
</dbReference>
<organism evidence="3 4">
    <name type="scientific">Buttiauxella ferragutiae ATCC 51602</name>
    <dbReference type="NCBI Taxonomy" id="1354252"/>
    <lineage>
        <taxon>Bacteria</taxon>
        <taxon>Pseudomonadati</taxon>
        <taxon>Pseudomonadota</taxon>
        <taxon>Gammaproteobacteria</taxon>
        <taxon>Enterobacterales</taxon>
        <taxon>Enterobacteriaceae</taxon>
        <taxon>Buttiauxella</taxon>
    </lineage>
</organism>
<keyword evidence="1" id="KW-0732">Signal</keyword>
<feature type="domain" description="NTF2 fold" evidence="2">
    <location>
        <begin position="30"/>
        <end position="83"/>
    </location>
</feature>
<dbReference type="InterPro" id="IPR028921">
    <property type="entry name" value="NTF2_fold_dom"/>
</dbReference>
<name>A0ABX2W554_9ENTR</name>
<dbReference type="RefSeq" id="WP_064546979.1">
    <property type="nucleotide sequence ID" value="NZ_LXEQ01000050.1"/>
</dbReference>
<comment type="caution">
    <text evidence="3">The sequence shown here is derived from an EMBL/GenBank/DDBJ whole genome shotgun (WGS) entry which is preliminary data.</text>
</comment>
<sequence length="86" mass="9877">MKGLFVFLLLPLCSFASFYKDIVSTSIFAEELAFVYVKNIYGEDAAINQKPYKIVEQKNSWIVKGREEKDRAGGSFFIEIAKKMVR</sequence>
<reference evidence="3 4" key="1">
    <citation type="submission" date="2016-04" db="EMBL/GenBank/DDBJ databases">
        <title>ATOL: Assembling a taxonomically balanced genome-scale reconstruction of the evolutionary history of the Enterobacteriaceae.</title>
        <authorList>
            <person name="Plunkett G.III."/>
            <person name="Neeno-Eckwall E.C."/>
            <person name="Glasner J.D."/>
            <person name="Perna N.T."/>
        </authorList>
    </citation>
    <scope>NUCLEOTIDE SEQUENCE [LARGE SCALE GENOMIC DNA]</scope>
    <source>
        <strain evidence="3 4">ATCC 51602</strain>
    </source>
</reference>
<evidence type="ECO:0000313" key="4">
    <source>
        <dbReference type="Proteomes" id="UP000078407"/>
    </source>
</evidence>
<gene>
    <name evidence="3" type="ORF">M976_03382</name>
</gene>
<evidence type="ECO:0000313" key="3">
    <source>
        <dbReference type="EMBL" id="OAT25871.1"/>
    </source>
</evidence>
<dbReference type="EMBL" id="LXEQ01000050">
    <property type="protein sequence ID" value="OAT25871.1"/>
    <property type="molecule type" value="Genomic_DNA"/>
</dbReference>
<proteinExistence type="predicted"/>
<accession>A0ABX2W554</accession>
<feature type="signal peptide" evidence="1">
    <location>
        <begin position="1"/>
        <end position="19"/>
    </location>
</feature>
<protein>
    <submittedName>
        <fullName evidence="3">NTF2 fold immunity protein</fullName>
    </submittedName>
</protein>
<keyword evidence="4" id="KW-1185">Reference proteome</keyword>
<feature type="chain" id="PRO_5046404193" evidence="1">
    <location>
        <begin position="20"/>
        <end position="86"/>
    </location>
</feature>